<dbReference type="SUPFAM" id="SSF52374">
    <property type="entry name" value="Nucleotidylyl transferase"/>
    <property type="match status" value="1"/>
</dbReference>
<protein>
    <recommendedName>
        <fullName evidence="10">Probable nicotinate-nucleotide adenylyltransferase</fullName>
        <ecNumber evidence="10">2.7.7.18</ecNumber>
    </recommendedName>
    <alternativeName>
        <fullName evidence="10">Deamido-NAD(+) diphosphorylase</fullName>
    </alternativeName>
    <alternativeName>
        <fullName evidence="10">Deamido-NAD(+) pyrophosphorylase</fullName>
    </alternativeName>
    <alternativeName>
        <fullName evidence="10">Nicotinate mononucleotide adenylyltransferase</fullName>
        <shortName evidence="10">NaMN adenylyltransferase</shortName>
    </alternativeName>
</protein>
<comment type="function">
    <text evidence="1 10">Catalyzes the reversible adenylation of nicotinate mononucleotide (NaMN) to nicotinic acid adenine dinucleotide (NaAD).</text>
</comment>
<keyword evidence="7 10" id="KW-0067">ATP-binding</keyword>
<keyword evidence="5 10" id="KW-0548">Nucleotidyltransferase</keyword>
<keyword evidence="4 10" id="KW-0808">Transferase</keyword>
<dbReference type="PANTHER" id="PTHR39321:SF3">
    <property type="entry name" value="PHOSPHOPANTETHEINE ADENYLYLTRANSFERASE"/>
    <property type="match status" value="1"/>
</dbReference>
<evidence type="ECO:0000313" key="12">
    <source>
        <dbReference type="EMBL" id="MDJ1183550.1"/>
    </source>
</evidence>
<gene>
    <name evidence="10" type="primary">nadD</name>
    <name evidence="12" type="ORF">PMH09_10100</name>
</gene>
<dbReference type="HAMAP" id="MF_00244">
    <property type="entry name" value="NaMN_adenylyltr"/>
    <property type="match status" value="1"/>
</dbReference>
<keyword evidence="13" id="KW-1185">Reference proteome</keyword>
<keyword evidence="6 10" id="KW-0547">Nucleotide-binding</keyword>
<evidence type="ECO:0000256" key="2">
    <source>
        <dbReference type="ARBA" id="ARBA00005019"/>
    </source>
</evidence>
<reference evidence="12 13" key="1">
    <citation type="submission" date="2023-01" db="EMBL/GenBank/DDBJ databases">
        <title>Novel diversity within Roseofilum (Cyanobacteria; Desertifilaceae) from marine benthic mats with descriptions of four novel species.</title>
        <authorList>
            <person name="Wang Y."/>
            <person name="Berthold D.E."/>
            <person name="Hu J."/>
            <person name="Lefler F.W."/>
            <person name="Laughinghouse H.D. IV."/>
        </authorList>
    </citation>
    <scope>NUCLEOTIDE SEQUENCE [LARGE SCALE GENOMIC DNA]</scope>
    <source>
        <strain evidence="12 13">BLCC-M143</strain>
    </source>
</reference>
<dbReference type="CDD" id="cd02165">
    <property type="entry name" value="NMNAT"/>
    <property type="match status" value="1"/>
</dbReference>
<evidence type="ECO:0000256" key="3">
    <source>
        <dbReference type="ARBA" id="ARBA00022642"/>
    </source>
</evidence>
<name>A0ABT7BWK1_9CYAN</name>
<evidence type="ECO:0000259" key="11">
    <source>
        <dbReference type="Pfam" id="PF01467"/>
    </source>
</evidence>
<dbReference type="Proteomes" id="UP001232992">
    <property type="component" value="Unassembled WGS sequence"/>
</dbReference>
<evidence type="ECO:0000256" key="9">
    <source>
        <dbReference type="ARBA" id="ARBA00048721"/>
    </source>
</evidence>
<evidence type="ECO:0000256" key="6">
    <source>
        <dbReference type="ARBA" id="ARBA00022741"/>
    </source>
</evidence>
<keyword evidence="3 10" id="KW-0662">Pyridine nucleotide biosynthesis</keyword>
<dbReference type="InterPro" id="IPR005248">
    <property type="entry name" value="NadD/NMNAT"/>
</dbReference>
<comment type="pathway">
    <text evidence="2 10">Cofactor biosynthesis; NAD(+) biosynthesis; deamido-NAD(+) from nicotinate D-ribonucleotide: step 1/1.</text>
</comment>
<keyword evidence="8 10" id="KW-0520">NAD</keyword>
<dbReference type="RefSeq" id="WP_283758204.1">
    <property type="nucleotide sequence ID" value="NZ_JAQOSQ010000008.1"/>
</dbReference>
<sequence>MTIALFGTSADPPTQGHQAILKGLAQQYDGVAVWASNNPFKNHQTSLEHRLVMLQLLIQPLQPDYPHLGLYPQLGYSRSLDSVRAARQYWPHEPFMLVVGSDLIRQMPKWYRIQTLFEETDLLVVPRSGYPIESDTIAILQELGAKVAIADLQIPPVSSTAYRERQESQVIAPPIQDYIYRQQLYSSIQVG</sequence>
<evidence type="ECO:0000256" key="5">
    <source>
        <dbReference type="ARBA" id="ARBA00022695"/>
    </source>
</evidence>
<dbReference type="InterPro" id="IPR004821">
    <property type="entry name" value="Cyt_trans-like"/>
</dbReference>
<dbReference type="Pfam" id="PF01467">
    <property type="entry name" value="CTP_transf_like"/>
    <property type="match status" value="1"/>
</dbReference>
<comment type="catalytic activity">
    <reaction evidence="9 10">
        <text>nicotinate beta-D-ribonucleotide + ATP + H(+) = deamido-NAD(+) + diphosphate</text>
        <dbReference type="Rhea" id="RHEA:22860"/>
        <dbReference type="ChEBI" id="CHEBI:15378"/>
        <dbReference type="ChEBI" id="CHEBI:30616"/>
        <dbReference type="ChEBI" id="CHEBI:33019"/>
        <dbReference type="ChEBI" id="CHEBI:57502"/>
        <dbReference type="ChEBI" id="CHEBI:58437"/>
        <dbReference type="EC" id="2.7.7.18"/>
    </reaction>
</comment>
<dbReference type="InterPro" id="IPR014729">
    <property type="entry name" value="Rossmann-like_a/b/a_fold"/>
</dbReference>
<evidence type="ECO:0000256" key="10">
    <source>
        <dbReference type="HAMAP-Rule" id="MF_00244"/>
    </source>
</evidence>
<evidence type="ECO:0000256" key="7">
    <source>
        <dbReference type="ARBA" id="ARBA00022840"/>
    </source>
</evidence>
<organism evidence="12 13">
    <name type="scientific">Roseofilum casamattae BLCC-M143</name>
    <dbReference type="NCBI Taxonomy" id="3022442"/>
    <lineage>
        <taxon>Bacteria</taxon>
        <taxon>Bacillati</taxon>
        <taxon>Cyanobacteriota</taxon>
        <taxon>Cyanophyceae</taxon>
        <taxon>Desertifilales</taxon>
        <taxon>Desertifilaceae</taxon>
        <taxon>Roseofilum</taxon>
        <taxon>Roseofilum casamattae</taxon>
    </lineage>
</organism>
<dbReference type="NCBIfam" id="TIGR00125">
    <property type="entry name" value="cyt_tran_rel"/>
    <property type="match status" value="1"/>
</dbReference>
<evidence type="ECO:0000256" key="8">
    <source>
        <dbReference type="ARBA" id="ARBA00023027"/>
    </source>
</evidence>
<evidence type="ECO:0000313" key="13">
    <source>
        <dbReference type="Proteomes" id="UP001232992"/>
    </source>
</evidence>
<comment type="similarity">
    <text evidence="10">Belongs to the NadD family.</text>
</comment>
<dbReference type="EMBL" id="JAQOSQ010000008">
    <property type="protein sequence ID" value="MDJ1183550.1"/>
    <property type="molecule type" value="Genomic_DNA"/>
</dbReference>
<dbReference type="Gene3D" id="3.40.50.620">
    <property type="entry name" value="HUPs"/>
    <property type="match status" value="1"/>
</dbReference>
<dbReference type="PANTHER" id="PTHR39321">
    <property type="entry name" value="NICOTINATE-NUCLEOTIDE ADENYLYLTRANSFERASE-RELATED"/>
    <property type="match status" value="1"/>
</dbReference>
<dbReference type="NCBIfam" id="NF000842">
    <property type="entry name" value="PRK00071.2-1"/>
    <property type="match status" value="1"/>
</dbReference>
<evidence type="ECO:0000256" key="4">
    <source>
        <dbReference type="ARBA" id="ARBA00022679"/>
    </source>
</evidence>
<accession>A0ABT7BWK1</accession>
<proteinExistence type="inferred from homology"/>
<feature type="domain" description="Cytidyltransferase-like" evidence="11">
    <location>
        <begin position="5"/>
        <end position="165"/>
    </location>
</feature>
<evidence type="ECO:0000256" key="1">
    <source>
        <dbReference type="ARBA" id="ARBA00002324"/>
    </source>
</evidence>
<dbReference type="GO" id="GO:0004515">
    <property type="term" value="F:nicotinate-nucleotide adenylyltransferase activity"/>
    <property type="evidence" value="ECO:0007669"/>
    <property type="project" value="UniProtKB-EC"/>
</dbReference>
<comment type="caution">
    <text evidence="12">The sequence shown here is derived from an EMBL/GenBank/DDBJ whole genome shotgun (WGS) entry which is preliminary data.</text>
</comment>
<dbReference type="EC" id="2.7.7.18" evidence="10"/>